<gene>
    <name evidence="8" type="primary">argR</name>
    <name evidence="13" type="ORF">ACFQZM_17450</name>
</gene>
<evidence type="ECO:0000256" key="10">
    <source>
        <dbReference type="SAM" id="MobiDB-lite"/>
    </source>
</evidence>
<keyword evidence="4 8" id="KW-0678">Repressor</keyword>
<sequence>MTTPMTKAARHARVIELLTRHPVHSQGELAKLLVDEGVEVTQATLSRDLVEIGAVKLRADDGSLIYAVPGEGGERIRRARTGAAETFAGRLGRIAAELLVSAEASANLVIVRTPPGAAQYLASAIDHAEWPAILGTVAGDDSILVIARDPAGGEAVAESLLRLAGGRERRGQGPQAPAPDEPAAEPSAEPPTPGHDPKESP</sequence>
<evidence type="ECO:0000256" key="1">
    <source>
        <dbReference type="ARBA" id="ARBA00004496"/>
    </source>
</evidence>
<comment type="function">
    <text evidence="8">Regulates arginine biosynthesis genes.</text>
</comment>
<dbReference type="Proteomes" id="UP001597063">
    <property type="component" value="Unassembled WGS sequence"/>
</dbReference>
<keyword evidence="7 8" id="KW-0804">Transcription</keyword>
<dbReference type="RefSeq" id="WP_131761933.1">
    <property type="nucleotide sequence ID" value="NZ_CAACUY010000197.1"/>
</dbReference>
<evidence type="ECO:0000256" key="5">
    <source>
        <dbReference type="ARBA" id="ARBA00023015"/>
    </source>
</evidence>
<keyword evidence="8" id="KW-0055">Arginine biosynthesis</keyword>
<evidence type="ECO:0000256" key="6">
    <source>
        <dbReference type="ARBA" id="ARBA00023125"/>
    </source>
</evidence>
<dbReference type="InterPro" id="IPR036251">
    <property type="entry name" value="Arg_repress_C_sf"/>
</dbReference>
<feature type="domain" description="Arginine repressor C-terminal" evidence="12">
    <location>
        <begin position="96"/>
        <end position="160"/>
    </location>
</feature>
<comment type="caution">
    <text evidence="13">The sequence shown here is derived from an EMBL/GenBank/DDBJ whole genome shotgun (WGS) entry which is preliminary data.</text>
</comment>
<dbReference type="SUPFAM" id="SSF55252">
    <property type="entry name" value="C-terminal domain of arginine repressor"/>
    <property type="match status" value="1"/>
</dbReference>
<dbReference type="PRINTS" id="PR01467">
    <property type="entry name" value="ARGREPRESSOR"/>
</dbReference>
<keyword evidence="6 8" id="KW-0238">DNA-binding</keyword>
<dbReference type="InterPro" id="IPR020900">
    <property type="entry name" value="Arg_repress_DNA-bd"/>
</dbReference>
<comment type="subcellular location">
    <subcellularLocation>
        <location evidence="1 8">Cytoplasm</location>
    </subcellularLocation>
</comment>
<dbReference type="Pfam" id="PF02863">
    <property type="entry name" value="Arg_repressor_C"/>
    <property type="match status" value="1"/>
</dbReference>
<dbReference type="NCBIfam" id="NF002880">
    <property type="entry name" value="PRK03341.1"/>
    <property type="match status" value="1"/>
</dbReference>
<evidence type="ECO:0000256" key="9">
    <source>
        <dbReference type="NCBIfam" id="TIGR01529"/>
    </source>
</evidence>
<evidence type="ECO:0000256" key="7">
    <source>
        <dbReference type="ARBA" id="ARBA00023163"/>
    </source>
</evidence>
<proteinExistence type="inferred from homology"/>
<dbReference type="InterPro" id="IPR020899">
    <property type="entry name" value="Arg_repress_C"/>
</dbReference>
<keyword evidence="5 8" id="KW-0805">Transcription regulation</keyword>
<keyword evidence="3 8" id="KW-0963">Cytoplasm</keyword>
<evidence type="ECO:0000259" key="11">
    <source>
        <dbReference type="Pfam" id="PF01316"/>
    </source>
</evidence>
<protein>
    <recommendedName>
        <fullName evidence="8 9">Arginine repressor</fullName>
    </recommendedName>
</protein>
<dbReference type="InterPro" id="IPR036388">
    <property type="entry name" value="WH-like_DNA-bd_sf"/>
</dbReference>
<dbReference type="InterPro" id="IPR036390">
    <property type="entry name" value="WH_DNA-bd_sf"/>
</dbReference>
<evidence type="ECO:0000259" key="12">
    <source>
        <dbReference type="Pfam" id="PF02863"/>
    </source>
</evidence>
<dbReference type="PANTHER" id="PTHR34471:SF1">
    <property type="entry name" value="ARGININE REPRESSOR"/>
    <property type="match status" value="1"/>
</dbReference>
<evidence type="ECO:0000313" key="14">
    <source>
        <dbReference type="Proteomes" id="UP001597063"/>
    </source>
</evidence>
<dbReference type="SUPFAM" id="SSF46785">
    <property type="entry name" value="Winged helix' DNA-binding domain"/>
    <property type="match status" value="1"/>
</dbReference>
<evidence type="ECO:0000313" key="13">
    <source>
        <dbReference type="EMBL" id="MFD0686289.1"/>
    </source>
</evidence>
<dbReference type="Pfam" id="PF01316">
    <property type="entry name" value="Arg_repressor"/>
    <property type="match status" value="1"/>
</dbReference>
<dbReference type="InterPro" id="IPR001669">
    <property type="entry name" value="Arg_repress"/>
</dbReference>
<dbReference type="Gene3D" id="3.30.1360.40">
    <property type="match status" value="1"/>
</dbReference>
<name>A0ABW2XIN8_9ACTN</name>
<evidence type="ECO:0000256" key="4">
    <source>
        <dbReference type="ARBA" id="ARBA00022491"/>
    </source>
</evidence>
<evidence type="ECO:0000256" key="2">
    <source>
        <dbReference type="ARBA" id="ARBA00008316"/>
    </source>
</evidence>
<dbReference type="PANTHER" id="PTHR34471">
    <property type="entry name" value="ARGININE REPRESSOR"/>
    <property type="match status" value="1"/>
</dbReference>
<dbReference type="HAMAP" id="MF_00173">
    <property type="entry name" value="Arg_repressor"/>
    <property type="match status" value="1"/>
</dbReference>
<dbReference type="Gene3D" id="1.10.10.10">
    <property type="entry name" value="Winged helix-like DNA-binding domain superfamily/Winged helix DNA-binding domain"/>
    <property type="match status" value="1"/>
</dbReference>
<reference evidence="14" key="1">
    <citation type="journal article" date="2019" name="Int. J. Syst. Evol. Microbiol.">
        <title>The Global Catalogue of Microorganisms (GCM) 10K type strain sequencing project: providing services to taxonomists for standard genome sequencing and annotation.</title>
        <authorList>
            <consortium name="The Broad Institute Genomics Platform"/>
            <consortium name="The Broad Institute Genome Sequencing Center for Infectious Disease"/>
            <person name="Wu L."/>
            <person name="Ma J."/>
        </authorList>
    </citation>
    <scope>NUCLEOTIDE SEQUENCE [LARGE SCALE GENOMIC DNA]</scope>
    <source>
        <strain evidence="14">JCM 9371</strain>
    </source>
</reference>
<accession>A0ABW2XIN8</accession>
<comment type="similarity">
    <text evidence="2 8">Belongs to the ArgR family.</text>
</comment>
<dbReference type="NCBIfam" id="TIGR01529">
    <property type="entry name" value="argR_whole"/>
    <property type="match status" value="1"/>
</dbReference>
<keyword evidence="14" id="KW-1185">Reference proteome</keyword>
<evidence type="ECO:0000256" key="3">
    <source>
        <dbReference type="ARBA" id="ARBA00022490"/>
    </source>
</evidence>
<feature type="domain" description="Arginine repressor DNA-binding" evidence="11">
    <location>
        <begin position="5"/>
        <end position="72"/>
    </location>
</feature>
<dbReference type="EMBL" id="JBHTGP010000010">
    <property type="protein sequence ID" value="MFD0686289.1"/>
    <property type="molecule type" value="Genomic_DNA"/>
</dbReference>
<organism evidence="13 14">
    <name type="scientific">Actinomadura fibrosa</name>
    <dbReference type="NCBI Taxonomy" id="111802"/>
    <lineage>
        <taxon>Bacteria</taxon>
        <taxon>Bacillati</taxon>
        <taxon>Actinomycetota</taxon>
        <taxon>Actinomycetes</taxon>
        <taxon>Streptosporangiales</taxon>
        <taxon>Thermomonosporaceae</taxon>
        <taxon>Actinomadura</taxon>
    </lineage>
</organism>
<keyword evidence="8" id="KW-0028">Amino-acid biosynthesis</keyword>
<feature type="region of interest" description="Disordered" evidence="10">
    <location>
        <begin position="162"/>
        <end position="201"/>
    </location>
</feature>
<evidence type="ECO:0000256" key="8">
    <source>
        <dbReference type="HAMAP-Rule" id="MF_00173"/>
    </source>
</evidence>
<comment type="pathway">
    <text evidence="8">Amino-acid biosynthesis; L-arginine biosynthesis [regulation].</text>
</comment>